<dbReference type="InterPro" id="IPR010982">
    <property type="entry name" value="Lambda_DNA-bd_dom_sf"/>
</dbReference>
<feature type="transmembrane region" description="Helical" evidence="2">
    <location>
        <begin position="107"/>
        <end position="128"/>
    </location>
</feature>
<name>A0A3E0AYQ7_9STAP</name>
<proteinExistence type="predicted"/>
<comment type="caution">
    <text evidence="4">The sequence shown here is derived from an EMBL/GenBank/DDBJ whole genome shotgun (WGS) entry which is preliminary data.</text>
</comment>
<keyword evidence="2" id="KW-0472">Membrane</keyword>
<evidence type="ECO:0000313" key="4">
    <source>
        <dbReference type="EMBL" id="REG24893.1"/>
    </source>
</evidence>
<dbReference type="Proteomes" id="UP000257076">
    <property type="component" value="Unassembled WGS sequence"/>
</dbReference>
<reference evidence="4 5" key="1">
    <citation type="submission" date="2018-08" db="EMBL/GenBank/DDBJ databases">
        <title>Genomic Encyclopedia of Type Strains, Phase IV (KMG-IV): sequencing the most valuable type-strain genomes for metagenomic binning, comparative biology and taxonomic classification.</title>
        <authorList>
            <person name="Goeker M."/>
        </authorList>
    </citation>
    <scope>NUCLEOTIDE SEQUENCE [LARGE SCALE GENOMIC DNA]</scope>
    <source>
        <strain evidence="4 5">DSM 17274</strain>
    </source>
</reference>
<keyword evidence="2" id="KW-0812">Transmembrane</keyword>
<organism evidence="4 5">
    <name type="scientific">Jeotgalicoccus halotolerans</name>
    <dbReference type="NCBI Taxonomy" id="157227"/>
    <lineage>
        <taxon>Bacteria</taxon>
        <taxon>Bacillati</taxon>
        <taxon>Bacillota</taxon>
        <taxon>Bacilli</taxon>
        <taxon>Bacillales</taxon>
        <taxon>Staphylococcaceae</taxon>
        <taxon>Jeotgalicoccus</taxon>
    </lineage>
</organism>
<keyword evidence="2" id="KW-1133">Transmembrane helix</keyword>
<dbReference type="RefSeq" id="WP_115885019.1">
    <property type="nucleotide sequence ID" value="NZ_CBCSHX010000002.1"/>
</dbReference>
<dbReference type="GO" id="GO:0003677">
    <property type="term" value="F:DNA binding"/>
    <property type="evidence" value="ECO:0007669"/>
    <property type="project" value="UniProtKB-KW"/>
</dbReference>
<evidence type="ECO:0000313" key="5">
    <source>
        <dbReference type="Proteomes" id="UP000257076"/>
    </source>
</evidence>
<dbReference type="Pfam" id="PF01381">
    <property type="entry name" value="HTH_3"/>
    <property type="match status" value="1"/>
</dbReference>
<dbReference type="SMART" id="SM00530">
    <property type="entry name" value="HTH_XRE"/>
    <property type="match status" value="1"/>
</dbReference>
<evidence type="ECO:0000256" key="1">
    <source>
        <dbReference type="ARBA" id="ARBA00023125"/>
    </source>
</evidence>
<feature type="transmembrane region" description="Helical" evidence="2">
    <location>
        <begin position="80"/>
        <end position="101"/>
    </location>
</feature>
<dbReference type="OrthoDB" id="9812495at2"/>
<dbReference type="PANTHER" id="PTHR46558:SF15">
    <property type="entry name" value="HELIX-TURN-HELIX DOMAIN PROTEIN"/>
    <property type="match status" value="1"/>
</dbReference>
<dbReference type="InterPro" id="IPR001387">
    <property type="entry name" value="Cro/C1-type_HTH"/>
</dbReference>
<dbReference type="PROSITE" id="PS50943">
    <property type="entry name" value="HTH_CROC1"/>
    <property type="match status" value="1"/>
</dbReference>
<keyword evidence="1 4" id="KW-0238">DNA-binding</keyword>
<dbReference type="PANTHER" id="PTHR46558">
    <property type="entry name" value="TRACRIPTIONAL REGULATORY PROTEIN-RELATED-RELATED"/>
    <property type="match status" value="1"/>
</dbReference>
<dbReference type="Gene3D" id="1.10.260.40">
    <property type="entry name" value="lambda repressor-like DNA-binding domains"/>
    <property type="match status" value="1"/>
</dbReference>
<dbReference type="AlphaFoldDB" id="A0A3E0AYQ7"/>
<accession>A0A3E0AYQ7</accession>
<keyword evidence="5" id="KW-1185">Reference proteome</keyword>
<feature type="transmembrane region" description="Helical" evidence="2">
    <location>
        <begin position="159"/>
        <end position="180"/>
    </location>
</feature>
<gene>
    <name evidence="4" type="ORF">DFR63_1204</name>
</gene>
<evidence type="ECO:0000256" key="2">
    <source>
        <dbReference type="SAM" id="Phobius"/>
    </source>
</evidence>
<evidence type="ECO:0000259" key="3">
    <source>
        <dbReference type="PROSITE" id="PS50943"/>
    </source>
</evidence>
<dbReference type="EMBL" id="QUMW01000010">
    <property type="protein sequence ID" value="REG24893.1"/>
    <property type="molecule type" value="Genomic_DNA"/>
</dbReference>
<feature type="domain" description="HTH cro/C1-type" evidence="3">
    <location>
        <begin position="7"/>
        <end position="61"/>
    </location>
</feature>
<dbReference type="SUPFAM" id="SSF47413">
    <property type="entry name" value="lambda repressor-like DNA-binding domains"/>
    <property type="match status" value="1"/>
</dbReference>
<protein>
    <submittedName>
        <fullName evidence="4">DNA-binding XRE family transcriptional regulator</fullName>
    </submittedName>
</protein>
<dbReference type="CDD" id="cd00093">
    <property type="entry name" value="HTH_XRE"/>
    <property type="match status" value="1"/>
</dbReference>
<sequence length="182" mass="21601">MELSKQIKKYRKRDGHSQEQLAEKIFVSRQTISNWENNRSYPDVQNLMMLSVLFNVSIDELIKGDIKNLREQTHYKKWRLWSNIMLVSSIIAIFLFVPAILQDNRTLLITSIVLYFTAFIASIPLEIMKHKQGIHTYRQLIDFYDGKNIRQKKSLSDIVITYLLFPILLILVMFISYIMFYS</sequence>